<feature type="region of interest" description="Disordered" evidence="1">
    <location>
        <begin position="145"/>
        <end position="179"/>
    </location>
</feature>
<dbReference type="Proteomes" id="UP000009096">
    <property type="component" value="Chromosome 3"/>
</dbReference>
<name>W7MAC0_GIBM7</name>
<gene>
    <name evidence="2" type="ORF">FVEG_05457</name>
</gene>
<evidence type="ECO:0000256" key="1">
    <source>
        <dbReference type="SAM" id="MobiDB-lite"/>
    </source>
</evidence>
<dbReference type="EMBL" id="DS022247">
    <property type="protein sequence ID" value="EWG44379.1"/>
    <property type="molecule type" value="Genomic_DNA"/>
</dbReference>
<reference evidence="2 3" key="1">
    <citation type="journal article" date="2010" name="Nature">
        <title>Comparative genomics reveals mobile pathogenicity chromosomes in Fusarium.</title>
        <authorList>
            <person name="Ma L.J."/>
            <person name="van der Does H.C."/>
            <person name="Borkovich K.A."/>
            <person name="Coleman J.J."/>
            <person name="Daboussi M.J."/>
            <person name="Di Pietro A."/>
            <person name="Dufresne M."/>
            <person name="Freitag M."/>
            <person name="Grabherr M."/>
            <person name="Henrissat B."/>
            <person name="Houterman P.M."/>
            <person name="Kang S."/>
            <person name="Shim W.B."/>
            <person name="Woloshuk C."/>
            <person name="Xie X."/>
            <person name="Xu J.R."/>
            <person name="Antoniw J."/>
            <person name="Baker S.E."/>
            <person name="Bluhm B.H."/>
            <person name="Breakspear A."/>
            <person name="Brown D.W."/>
            <person name="Butchko R.A."/>
            <person name="Chapman S."/>
            <person name="Coulson R."/>
            <person name="Coutinho P.M."/>
            <person name="Danchin E.G."/>
            <person name="Diener A."/>
            <person name="Gale L.R."/>
            <person name="Gardiner D.M."/>
            <person name="Goff S."/>
            <person name="Hammond-Kosack K.E."/>
            <person name="Hilburn K."/>
            <person name="Hua-Van A."/>
            <person name="Jonkers W."/>
            <person name="Kazan K."/>
            <person name="Kodira C.D."/>
            <person name="Koehrsen M."/>
            <person name="Kumar L."/>
            <person name="Lee Y.H."/>
            <person name="Li L."/>
            <person name="Manners J.M."/>
            <person name="Miranda-Saavedra D."/>
            <person name="Mukherjee M."/>
            <person name="Park G."/>
            <person name="Park J."/>
            <person name="Park S.Y."/>
            <person name="Proctor R.H."/>
            <person name="Regev A."/>
            <person name="Ruiz-Roldan M.C."/>
            <person name="Sain D."/>
            <person name="Sakthikumar S."/>
            <person name="Sykes S."/>
            <person name="Schwartz D.C."/>
            <person name="Turgeon B.G."/>
            <person name="Wapinski I."/>
            <person name="Yoder O."/>
            <person name="Young S."/>
            <person name="Zeng Q."/>
            <person name="Zhou S."/>
            <person name="Galagan J."/>
            <person name="Cuomo C.A."/>
            <person name="Kistler H.C."/>
            <person name="Rep M."/>
        </authorList>
    </citation>
    <scope>NUCLEOTIDE SEQUENCE [LARGE SCALE GENOMIC DNA]</scope>
    <source>
        <strain evidence="3">M3125 / FGSC 7600</strain>
    </source>
</reference>
<dbReference type="AlphaFoldDB" id="W7MAC0"/>
<evidence type="ECO:0000313" key="3">
    <source>
        <dbReference type="Proteomes" id="UP000009096"/>
    </source>
</evidence>
<dbReference type="VEuPathDB" id="FungiDB:FVEG_05457"/>
<keyword evidence="3" id="KW-1185">Reference proteome</keyword>
<organism evidence="2 3">
    <name type="scientific">Gibberella moniliformis (strain M3125 / FGSC 7600)</name>
    <name type="common">Maize ear and stalk rot fungus</name>
    <name type="synonym">Fusarium verticillioides</name>
    <dbReference type="NCBI Taxonomy" id="334819"/>
    <lineage>
        <taxon>Eukaryota</taxon>
        <taxon>Fungi</taxon>
        <taxon>Dikarya</taxon>
        <taxon>Ascomycota</taxon>
        <taxon>Pezizomycotina</taxon>
        <taxon>Sordariomycetes</taxon>
        <taxon>Hypocreomycetidae</taxon>
        <taxon>Hypocreales</taxon>
        <taxon>Nectriaceae</taxon>
        <taxon>Fusarium</taxon>
        <taxon>Fusarium fujikuroi species complex</taxon>
    </lineage>
</organism>
<proteinExistence type="predicted"/>
<accession>W7MAC0</accession>
<protein>
    <submittedName>
        <fullName evidence="2">Uncharacterized protein</fullName>
    </submittedName>
</protein>
<sequence>MASKSLSIYSPSLPAFAEQATCINPYWSISSDLLPQMSSSARPPNEGNPQRTFEDEIQALLEHDGTNQNIGTEEVINVPYAPVILAEENEEVDTLFSGTQPTTAWSKQMDCLAFYLRRGRDSLTAISNCLPDIMWIINMDNNVEENNSSGDPSGESFQSNGTSGGSYQQMGQNGSNPTTKSRTIILIKAMLMLIDER</sequence>
<dbReference type="GeneID" id="30063452"/>
<dbReference type="KEGG" id="fvr:FVEG_05457"/>
<dbReference type="OrthoDB" id="5075554at2759"/>
<evidence type="ECO:0000313" key="2">
    <source>
        <dbReference type="EMBL" id="EWG44379.1"/>
    </source>
</evidence>
<dbReference type="RefSeq" id="XP_018750570.1">
    <property type="nucleotide sequence ID" value="XM_018893687.1"/>
</dbReference>